<evidence type="ECO:0000259" key="1">
    <source>
        <dbReference type="Pfam" id="PF20262"/>
    </source>
</evidence>
<reference evidence="2" key="2">
    <citation type="submission" date="2015-06" db="UniProtKB">
        <authorList>
            <consortium name="EnsemblMetazoa"/>
        </authorList>
    </citation>
    <scope>IDENTIFICATION</scope>
</reference>
<evidence type="ECO:0000313" key="2">
    <source>
        <dbReference type="EnsemblMetazoa" id="tetur05g06090.1"/>
    </source>
</evidence>
<reference evidence="3" key="1">
    <citation type="submission" date="2011-08" db="EMBL/GenBank/DDBJ databases">
        <authorList>
            <person name="Rombauts S."/>
        </authorList>
    </citation>
    <scope>NUCLEOTIDE SEQUENCE</scope>
    <source>
        <strain evidence="3">London</strain>
    </source>
</reference>
<dbReference type="eggNOG" id="ENOG502QSTP">
    <property type="taxonomic scope" value="Eukaryota"/>
</dbReference>
<name>T1K5F6_TETUR</name>
<dbReference type="AlphaFoldDB" id="T1K5F6"/>
<dbReference type="GO" id="GO:0034703">
    <property type="term" value="C:cation channel complex"/>
    <property type="evidence" value="ECO:0007669"/>
    <property type="project" value="TreeGrafter"/>
</dbReference>
<protein>
    <recommendedName>
        <fullName evidence="1">Protein UNC80 C-terminal domain-containing protein</fullName>
    </recommendedName>
</protein>
<dbReference type="PANTHER" id="PTHR31781">
    <property type="entry name" value="UNC80"/>
    <property type="match status" value="1"/>
</dbReference>
<dbReference type="GO" id="GO:0005261">
    <property type="term" value="F:monoatomic cation channel activity"/>
    <property type="evidence" value="ECO:0007669"/>
    <property type="project" value="TreeGrafter"/>
</dbReference>
<dbReference type="EMBL" id="CAEY01001587">
    <property type="status" value="NOT_ANNOTATED_CDS"/>
    <property type="molecule type" value="Genomic_DNA"/>
</dbReference>
<organism evidence="2 3">
    <name type="scientific">Tetranychus urticae</name>
    <name type="common">Two-spotted spider mite</name>
    <dbReference type="NCBI Taxonomy" id="32264"/>
    <lineage>
        <taxon>Eukaryota</taxon>
        <taxon>Metazoa</taxon>
        <taxon>Ecdysozoa</taxon>
        <taxon>Arthropoda</taxon>
        <taxon>Chelicerata</taxon>
        <taxon>Arachnida</taxon>
        <taxon>Acari</taxon>
        <taxon>Acariformes</taxon>
        <taxon>Trombidiformes</taxon>
        <taxon>Prostigmata</taxon>
        <taxon>Eleutherengona</taxon>
        <taxon>Raphignathae</taxon>
        <taxon>Tetranychoidea</taxon>
        <taxon>Tetranychidae</taxon>
        <taxon>Tetranychus</taxon>
    </lineage>
</organism>
<dbReference type="Proteomes" id="UP000015104">
    <property type="component" value="Unassembled WGS sequence"/>
</dbReference>
<sequence>MSGSAALILDIDSSSSIGDASRVQPKAFFQLLQSLGQYIVDPLDILELVDAEKPLKALDFCYQMDPEALTILDAVSLCVTVAAYAADSQRGHQMLTILETILPLFMKHMQNLTMKNYDLPKLLMLYLK</sequence>
<evidence type="ECO:0000313" key="3">
    <source>
        <dbReference type="Proteomes" id="UP000015104"/>
    </source>
</evidence>
<dbReference type="EnsemblMetazoa" id="tetur05g06090.1">
    <property type="protein sequence ID" value="tetur05g06090.1"/>
    <property type="gene ID" value="tetur05g06090"/>
</dbReference>
<keyword evidence="3" id="KW-1185">Reference proteome</keyword>
<dbReference type="Pfam" id="PF20262">
    <property type="entry name" value="UNC80_C"/>
    <property type="match status" value="1"/>
</dbReference>
<feature type="domain" description="Protein UNC80 C-terminal" evidence="1">
    <location>
        <begin position="1"/>
        <end position="115"/>
    </location>
</feature>
<dbReference type="STRING" id="32264.T1K5F6"/>
<dbReference type="InterPro" id="IPR046460">
    <property type="entry name" value="UNC80_C"/>
</dbReference>
<accession>T1K5F6</accession>
<dbReference type="HOGENOM" id="CLU_1962372_0_0_1"/>
<dbReference type="GO" id="GO:0055080">
    <property type="term" value="P:monoatomic cation homeostasis"/>
    <property type="evidence" value="ECO:0007669"/>
    <property type="project" value="TreeGrafter"/>
</dbReference>
<dbReference type="GO" id="GO:0030424">
    <property type="term" value="C:axon"/>
    <property type="evidence" value="ECO:0007669"/>
    <property type="project" value="TreeGrafter"/>
</dbReference>
<dbReference type="PANTHER" id="PTHR31781:SF1">
    <property type="entry name" value="PROTEIN UNC-80 HOMOLOG"/>
    <property type="match status" value="1"/>
</dbReference>
<proteinExistence type="predicted"/>